<dbReference type="Proteomes" id="UP000034603">
    <property type="component" value="Unassembled WGS sequence"/>
</dbReference>
<proteinExistence type="predicted"/>
<dbReference type="SUPFAM" id="SSF53756">
    <property type="entry name" value="UDP-Glycosyltransferase/glycogen phosphorylase"/>
    <property type="match status" value="1"/>
</dbReference>
<evidence type="ECO:0000259" key="1">
    <source>
        <dbReference type="Pfam" id="PF00534"/>
    </source>
</evidence>
<comment type="caution">
    <text evidence="3">The sequence shown here is derived from an EMBL/GenBank/DDBJ whole genome shotgun (WGS) entry which is preliminary data.</text>
</comment>
<evidence type="ECO:0000313" key="3">
    <source>
        <dbReference type="EMBL" id="KKQ43934.1"/>
    </source>
</evidence>
<dbReference type="Gene3D" id="3.40.50.2000">
    <property type="entry name" value="Glycogen Phosphorylase B"/>
    <property type="match status" value="2"/>
</dbReference>
<evidence type="ECO:0000313" key="4">
    <source>
        <dbReference type="Proteomes" id="UP000034603"/>
    </source>
</evidence>
<dbReference type="AlphaFoldDB" id="A0A0G0K4B0"/>
<dbReference type="InterPro" id="IPR001296">
    <property type="entry name" value="Glyco_trans_1"/>
</dbReference>
<keyword evidence="3" id="KW-0808">Transferase</keyword>
<dbReference type="InterPro" id="IPR050194">
    <property type="entry name" value="Glycosyltransferase_grp1"/>
</dbReference>
<dbReference type="Pfam" id="PF13439">
    <property type="entry name" value="Glyco_transf_4"/>
    <property type="match status" value="1"/>
</dbReference>
<feature type="domain" description="Glycosyltransferase subfamily 4-like N-terminal" evidence="2">
    <location>
        <begin position="21"/>
        <end position="186"/>
    </location>
</feature>
<dbReference type="GO" id="GO:0016757">
    <property type="term" value="F:glycosyltransferase activity"/>
    <property type="evidence" value="ECO:0007669"/>
    <property type="project" value="InterPro"/>
</dbReference>
<dbReference type="Pfam" id="PF00534">
    <property type="entry name" value="Glycos_transf_1"/>
    <property type="match status" value="1"/>
</dbReference>
<reference evidence="3 4" key="1">
    <citation type="journal article" date="2015" name="Nature">
        <title>rRNA introns, odd ribosomes, and small enigmatic genomes across a large radiation of phyla.</title>
        <authorList>
            <person name="Brown C.T."/>
            <person name="Hug L.A."/>
            <person name="Thomas B.C."/>
            <person name="Sharon I."/>
            <person name="Castelle C.J."/>
            <person name="Singh A."/>
            <person name="Wilkins M.J."/>
            <person name="Williams K.H."/>
            <person name="Banfield J.F."/>
        </authorList>
    </citation>
    <scope>NUCLEOTIDE SEQUENCE [LARGE SCALE GENOMIC DNA]</scope>
</reference>
<dbReference type="PANTHER" id="PTHR45947:SF3">
    <property type="entry name" value="SULFOQUINOVOSYL TRANSFERASE SQD2"/>
    <property type="match status" value="1"/>
</dbReference>
<dbReference type="EMBL" id="LBTR01000039">
    <property type="protein sequence ID" value="KKQ43934.1"/>
    <property type="molecule type" value="Genomic_DNA"/>
</dbReference>
<gene>
    <name evidence="3" type="ORF">US62_C0039G0006</name>
</gene>
<name>A0A0G0K4B0_9BACT</name>
<evidence type="ECO:0000259" key="2">
    <source>
        <dbReference type="Pfam" id="PF13439"/>
    </source>
</evidence>
<feature type="domain" description="Glycosyl transferase family 1" evidence="1">
    <location>
        <begin position="194"/>
        <end position="351"/>
    </location>
</feature>
<accession>A0A0G0K4B0</accession>
<organism evidence="3 4">
    <name type="scientific">Candidatus Woesebacteria bacterium GW2011_GWA1_37_8</name>
    <dbReference type="NCBI Taxonomy" id="1618546"/>
    <lineage>
        <taxon>Bacteria</taxon>
        <taxon>Candidatus Woeseibacteriota</taxon>
    </lineage>
</organism>
<dbReference type="InterPro" id="IPR028098">
    <property type="entry name" value="Glyco_trans_4-like_N"/>
</dbReference>
<protein>
    <submittedName>
        <fullName evidence="3">Glycosyl transferase, group 1 family protein</fullName>
    </submittedName>
</protein>
<sequence>MSYNTLEMNILLVTATYYPTVNGVSFYIKTLKKELEKNGHKVFVLAPSFPGFKDMEKNIIRYPSLPNPLVKRYPLGVPIVLMSKLQKLKIDVVHVQHPLVIGKFAVSAAEKLGITLFFTAHTNYEQYLNYYFPKGYFLASKFILNDIKNLATKCQTVICPSSETQTRLKNHGVKNTTLMLNSVDTEVFSPIKKPKSEIFRIIYVGRIEKEKNPLFLIDIARELKKRKFKFEMLIVGTGNLWAKLSQRISKLKLEDEVKLGGEVPNQVLPILYNSADIFFTPSTSEVMPITILESLACGVPVGVLKNSNLESIITNNLNGIVVPNKVGAVAEEIIKLASDKKLLNKMSKNARLEALKHSVTTYARDLIKIYKADN</sequence>
<dbReference type="PANTHER" id="PTHR45947">
    <property type="entry name" value="SULFOQUINOVOSYL TRANSFERASE SQD2"/>
    <property type="match status" value="1"/>
</dbReference>